<feature type="region of interest" description="Disordered" evidence="1">
    <location>
        <begin position="23"/>
        <end position="44"/>
    </location>
</feature>
<dbReference type="Proteomes" id="UP000224006">
    <property type="component" value="Chromosome VIII"/>
</dbReference>
<dbReference type="GeneID" id="40313095"/>
<feature type="compositionally biased region" description="Polar residues" evidence="1">
    <location>
        <begin position="118"/>
        <end position="127"/>
    </location>
</feature>
<comment type="caution">
    <text evidence="4">The sequence shown here is derived from an EMBL/GenBank/DDBJ whole genome shotgun (WGS) entry which is preliminary data.</text>
</comment>
<feature type="region of interest" description="Disordered" evidence="1">
    <location>
        <begin position="108"/>
        <end position="127"/>
    </location>
</feature>
<dbReference type="InterPro" id="IPR036755">
    <property type="entry name" value="SRS_dom_sf"/>
</dbReference>
<evidence type="ECO:0000313" key="4">
    <source>
        <dbReference type="EMBL" id="PFH32970.1"/>
    </source>
</evidence>
<feature type="compositionally biased region" description="Basic and acidic residues" evidence="1">
    <location>
        <begin position="158"/>
        <end position="171"/>
    </location>
</feature>
<reference evidence="4 5" key="1">
    <citation type="submission" date="2017-09" db="EMBL/GenBank/DDBJ databases">
        <title>Genome sequencing of Besnoitia besnoiti strain Bb-Ger1.</title>
        <authorList>
            <person name="Schares G."/>
            <person name="Venepally P."/>
            <person name="Lorenzi H.A."/>
        </authorList>
    </citation>
    <scope>NUCLEOTIDE SEQUENCE [LARGE SCALE GENOMIC DNA]</scope>
    <source>
        <strain evidence="4 5">Bb-Ger1</strain>
    </source>
</reference>
<feature type="compositionally biased region" description="Polar residues" evidence="1">
    <location>
        <begin position="28"/>
        <end position="38"/>
    </location>
</feature>
<dbReference type="EMBL" id="NWUJ01000009">
    <property type="protein sequence ID" value="PFH32970.1"/>
    <property type="molecule type" value="Genomic_DNA"/>
</dbReference>
<dbReference type="InterPro" id="IPR007226">
    <property type="entry name" value="SRS_dom"/>
</dbReference>
<dbReference type="KEGG" id="bbes:BESB_081690"/>
<name>A0A2A9MC50_BESBE</name>
<sequence>MRVLLAYLGAAAAIALSLPGASAVRQAPRQSPTENEASTEPKVPTCEKAELPLSISAANGTAAFRCHKELQLLSPEYRGAVEKQEVYVGNETKVLSTVLRNAKLEKREVPAAGEKNPSRNSEVGLNSPSKENVYILTVPELPTEETKISFKCQAASPGEHEKVQNSPREEGGNNPSPKECKVTVTVASSAGASAAFQPALITPAIAGLLSTIAAGVLQLRA</sequence>
<feature type="signal peptide" evidence="2">
    <location>
        <begin position="1"/>
        <end position="23"/>
    </location>
</feature>
<feature type="domain" description="SRS" evidence="3">
    <location>
        <begin position="44"/>
        <end position="186"/>
    </location>
</feature>
<dbReference type="SUPFAM" id="SSF74877">
    <property type="entry name" value="Major surface antigen p30, SAG1"/>
    <property type="match status" value="1"/>
</dbReference>
<keyword evidence="2" id="KW-0732">Signal</keyword>
<dbReference type="RefSeq" id="XP_029216979.1">
    <property type="nucleotide sequence ID" value="XM_029366519.1"/>
</dbReference>
<evidence type="ECO:0000313" key="5">
    <source>
        <dbReference type="Proteomes" id="UP000224006"/>
    </source>
</evidence>
<dbReference type="OrthoDB" id="332820at2759"/>
<evidence type="ECO:0000256" key="2">
    <source>
        <dbReference type="SAM" id="SignalP"/>
    </source>
</evidence>
<protein>
    <submittedName>
        <fullName evidence="4">SAG-related sequence</fullName>
    </submittedName>
</protein>
<gene>
    <name evidence="4" type="ORF">BESB_081690</name>
</gene>
<proteinExistence type="predicted"/>
<feature type="region of interest" description="Disordered" evidence="1">
    <location>
        <begin position="153"/>
        <end position="179"/>
    </location>
</feature>
<keyword evidence="5" id="KW-1185">Reference proteome</keyword>
<dbReference type="VEuPathDB" id="ToxoDB:BESB_081690"/>
<evidence type="ECO:0000256" key="1">
    <source>
        <dbReference type="SAM" id="MobiDB-lite"/>
    </source>
</evidence>
<dbReference type="Gene3D" id="2.60.40.1320">
    <property type="entry name" value="SRS domain"/>
    <property type="match status" value="1"/>
</dbReference>
<dbReference type="GO" id="GO:0016020">
    <property type="term" value="C:membrane"/>
    <property type="evidence" value="ECO:0007669"/>
    <property type="project" value="InterPro"/>
</dbReference>
<evidence type="ECO:0000259" key="3">
    <source>
        <dbReference type="Pfam" id="PF04092"/>
    </source>
</evidence>
<accession>A0A2A9MC50</accession>
<feature type="chain" id="PRO_5012608777" evidence="2">
    <location>
        <begin position="24"/>
        <end position="221"/>
    </location>
</feature>
<organism evidence="4 5">
    <name type="scientific">Besnoitia besnoiti</name>
    <name type="common">Apicomplexan protozoan</name>
    <dbReference type="NCBI Taxonomy" id="94643"/>
    <lineage>
        <taxon>Eukaryota</taxon>
        <taxon>Sar</taxon>
        <taxon>Alveolata</taxon>
        <taxon>Apicomplexa</taxon>
        <taxon>Conoidasida</taxon>
        <taxon>Coccidia</taxon>
        <taxon>Eucoccidiorida</taxon>
        <taxon>Eimeriorina</taxon>
        <taxon>Sarcocystidae</taxon>
        <taxon>Besnoitia</taxon>
    </lineage>
</organism>
<dbReference type="AlphaFoldDB" id="A0A2A9MC50"/>
<dbReference type="Pfam" id="PF04092">
    <property type="entry name" value="SAG"/>
    <property type="match status" value="1"/>
</dbReference>